<sequence length="545" mass="59741">MTDMTLKPVTVELQLLSVASEMYPFAKTGGLGDVVGSLPRALKQFGIATRTVLPGYRSVMAAFEHPRHVAHFPDVMGHPVDLWEGMARGHHLYAVDCRDLFDRSGGPYVAPDGHDWTDNGVRFAVLSRVASWIACGADPEWRPDVVQSHDWQAGLVPAFLRYEQEAPPPVAHVIHNLAFQGVFPREMLGAFGLPERAFTMEGVEYYGQISFMKAALQLADRIIAVSPTYAEEIQTPAEGMGLDGLLRARSDRLVGILNGIDLQEWNPASDPSVVFPYTVGDVVARRANKRAFQAEFDLPQDPDALLIGMASRLTTQKGADIVAEIAPRLFERPIQMAIIGTGDPAIMRSFTELRARYPRNLICHLRYSETLGHRLHSAVDATLVPSRFEPCGLTQFQALRYGSVPIAARVGGLSDTIVDANTAAIYEGVANGILFSPATPETLLAAIRRAKKLFQQKSVWARLQRNGALHDVSWEGKAELYARLFLEMTGKGPGKSELDGEIAPRRGDTAQRNSTAQRGMAAARMPAARAPRSSQRPTFRTGTHA</sequence>
<dbReference type="UniPathway" id="UPA00164"/>
<name>A0A023D5N3_ACIMT</name>
<comment type="function">
    <text evidence="2 8">Synthesizes alpha-1,4-glucan chains using ADP-glucose.</text>
</comment>
<comment type="pathway">
    <text evidence="3 8">Glycan biosynthesis; glycogen biosynthesis.</text>
</comment>
<comment type="catalytic activity">
    <reaction evidence="1 8">
        <text>[(1-&gt;4)-alpha-D-glucosyl](n) + ADP-alpha-D-glucose = [(1-&gt;4)-alpha-D-glucosyl](n+1) + ADP + H(+)</text>
        <dbReference type="Rhea" id="RHEA:18189"/>
        <dbReference type="Rhea" id="RHEA-COMP:9584"/>
        <dbReference type="Rhea" id="RHEA-COMP:9587"/>
        <dbReference type="ChEBI" id="CHEBI:15378"/>
        <dbReference type="ChEBI" id="CHEBI:15444"/>
        <dbReference type="ChEBI" id="CHEBI:57498"/>
        <dbReference type="ChEBI" id="CHEBI:456216"/>
        <dbReference type="EC" id="2.4.1.21"/>
    </reaction>
</comment>
<dbReference type="GO" id="GO:0009011">
    <property type="term" value="F:alpha-1,4-glucan glucosyltransferase (ADP-glucose donor) activity"/>
    <property type="evidence" value="ECO:0007669"/>
    <property type="project" value="UniProtKB-UniRule"/>
</dbReference>
<accession>A0A023D5N3</accession>
<gene>
    <name evidence="8" type="primary">glgA</name>
    <name evidence="12" type="ORF">Amme_061_009</name>
</gene>
<keyword evidence="7 8" id="KW-0320">Glycogen biosynthesis</keyword>
<dbReference type="PANTHER" id="PTHR45825:SF11">
    <property type="entry name" value="ALPHA AMYLASE DOMAIN-CONTAINING PROTEIN"/>
    <property type="match status" value="1"/>
</dbReference>
<dbReference type="RefSeq" id="WP_042059358.1">
    <property type="nucleotide sequence ID" value="NZ_BAND01000061.1"/>
</dbReference>
<feature type="domain" description="Glycosyl transferase family 1" evidence="10">
    <location>
        <begin position="297"/>
        <end position="452"/>
    </location>
</feature>
<feature type="binding site" evidence="8">
    <location>
        <position position="27"/>
    </location>
    <ligand>
        <name>ADP-alpha-D-glucose</name>
        <dbReference type="ChEBI" id="CHEBI:57498"/>
    </ligand>
</feature>
<proteinExistence type="inferred from homology"/>
<reference evidence="13" key="1">
    <citation type="journal article" date="2014" name="FEMS Microbiol. Lett.">
        <title>Draft Genomic DNA Sequence of the Facultatively Methylotrophic Bacterium Acidomonas methanolica type strain MB58.</title>
        <authorList>
            <person name="Higashiura N."/>
            <person name="Hadano H."/>
            <person name="Hirakawa H."/>
            <person name="Matsutani M."/>
            <person name="Takabe S."/>
            <person name="Matsushita K."/>
            <person name="Azuma Y."/>
        </authorList>
    </citation>
    <scope>NUCLEOTIDE SEQUENCE [LARGE SCALE GENOMIC DNA]</scope>
    <source>
        <strain evidence="13">MB58</strain>
    </source>
</reference>
<dbReference type="SUPFAM" id="SSF53756">
    <property type="entry name" value="UDP-Glycosyltransferase/glycogen phosphorylase"/>
    <property type="match status" value="1"/>
</dbReference>
<evidence type="ECO:0000259" key="11">
    <source>
        <dbReference type="Pfam" id="PF08323"/>
    </source>
</evidence>
<evidence type="ECO:0000256" key="2">
    <source>
        <dbReference type="ARBA" id="ARBA00002764"/>
    </source>
</evidence>
<comment type="similarity">
    <text evidence="4 8">Belongs to the glycosyltransferase 1 family. Bacterial/plant glycogen synthase subfamily.</text>
</comment>
<organism evidence="12 13">
    <name type="scientific">Acidomonas methanolica NBRC 104435</name>
    <dbReference type="NCBI Taxonomy" id="1231351"/>
    <lineage>
        <taxon>Bacteria</taxon>
        <taxon>Pseudomonadati</taxon>
        <taxon>Pseudomonadota</taxon>
        <taxon>Alphaproteobacteria</taxon>
        <taxon>Acetobacterales</taxon>
        <taxon>Acetobacteraceae</taxon>
        <taxon>Acidomonas</taxon>
    </lineage>
</organism>
<evidence type="ECO:0000256" key="9">
    <source>
        <dbReference type="SAM" id="MobiDB-lite"/>
    </source>
</evidence>
<evidence type="ECO:0000256" key="3">
    <source>
        <dbReference type="ARBA" id="ARBA00004964"/>
    </source>
</evidence>
<evidence type="ECO:0000256" key="8">
    <source>
        <dbReference type="HAMAP-Rule" id="MF_00484"/>
    </source>
</evidence>
<feature type="compositionally biased region" description="Basic and acidic residues" evidence="9">
    <location>
        <begin position="494"/>
        <end position="509"/>
    </location>
</feature>
<dbReference type="NCBIfam" id="NF001899">
    <property type="entry name" value="PRK00654.1-2"/>
    <property type="match status" value="1"/>
</dbReference>
<dbReference type="InterPro" id="IPR001296">
    <property type="entry name" value="Glyco_trans_1"/>
</dbReference>
<dbReference type="EC" id="2.4.1.21" evidence="8"/>
<keyword evidence="13" id="KW-1185">Reference proteome</keyword>
<feature type="region of interest" description="Disordered" evidence="9">
    <location>
        <begin position="492"/>
        <end position="545"/>
    </location>
</feature>
<comment type="caution">
    <text evidence="12">The sequence shown here is derived from an EMBL/GenBank/DDBJ whole genome shotgun (WGS) entry which is preliminary data.</text>
</comment>
<dbReference type="EMBL" id="BAND01000061">
    <property type="protein sequence ID" value="GAJ29457.1"/>
    <property type="molecule type" value="Genomic_DNA"/>
</dbReference>
<dbReference type="CDD" id="cd03791">
    <property type="entry name" value="GT5_Glycogen_synthase_DULL1-like"/>
    <property type="match status" value="1"/>
</dbReference>
<evidence type="ECO:0000256" key="7">
    <source>
        <dbReference type="ARBA" id="ARBA00023056"/>
    </source>
</evidence>
<dbReference type="PANTHER" id="PTHR45825">
    <property type="entry name" value="GRANULE-BOUND STARCH SYNTHASE 1, CHLOROPLASTIC/AMYLOPLASTIC"/>
    <property type="match status" value="1"/>
</dbReference>
<protein>
    <recommendedName>
        <fullName evidence="8">Glycogen synthase</fullName>
        <ecNumber evidence="8">2.4.1.21</ecNumber>
    </recommendedName>
    <alternativeName>
        <fullName evidence="8">Starch [bacterial glycogen] synthase</fullName>
    </alternativeName>
</protein>
<evidence type="ECO:0000313" key="12">
    <source>
        <dbReference type="EMBL" id="GAJ29457.1"/>
    </source>
</evidence>
<evidence type="ECO:0000256" key="6">
    <source>
        <dbReference type="ARBA" id="ARBA00022679"/>
    </source>
</evidence>
<dbReference type="InterPro" id="IPR011835">
    <property type="entry name" value="GS/SS"/>
</dbReference>
<dbReference type="InterPro" id="IPR013534">
    <property type="entry name" value="Starch_synth_cat_dom"/>
</dbReference>
<evidence type="ECO:0000259" key="10">
    <source>
        <dbReference type="Pfam" id="PF00534"/>
    </source>
</evidence>
<evidence type="ECO:0000256" key="4">
    <source>
        <dbReference type="ARBA" id="ARBA00010281"/>
    </source>
</evidence>
<dbReference type="GO" id="GO:0005978">
    <property type="term" value="P:glycogen biosynthetic process"/>
    <property type="evidence" value="ECO:0007669"/>
    <property type="project" value="UniProtKB-UniRule"/>
</dbReference>
<keyword evidence="5 8" id="KW-0328">Glycosyltransferase</keyword>
<dbReference type="Pfam" id="PF08323">
    <property type="entry name" value="Glyco_transf_5"/>
    <property type="match status" value="1"/>
</dbReference>
<dbReference type="HAMAP" id="MF_00484">
    <property type="entry name" value="Glycogen_synth"/>
    <property type="match status" value="1"/>
</dbReference>
<dbReference type="GO" id="GO:0005829">
    <property type="term" value="C:cytosol"/>
    <property type="evidence" value="ECO:0007669"/>
    <property type="project" value="TreeGrafter"/>
</dbReference>
<evidence type="ECO:0000313" key="13">
    <source>
        <dbReference type="Proteomes" id="UP000019760"/>
    </source>
</evidence>
<feature type="domain" description="Starch synthase catalytic" evidence="11">
    <location>
        <begin position="15"/>
        <end position="247"/>
    </location>
</feature>
<dbReference type="GO" id="GO:0004373">
    <property type="term" value="F:alpha-1,4-glucan glucosyltransferase (UDP-glucose donor) activity"/>
    <property type="evidence" value="ECO:0007669"/>
    <property type="project" value="InterPro"/>
</dbReference>
<keyword evidence="6 8" id="KW-0808">Transferase</keyword>
<dbReference type="Proteomes" id="UP000019760">
    <property type="component" value="Unassembled WGS sequence"/>
</dbReference>
<dbReference type="Pfam" id="PF00534">
    <property type="entry name" value="Glycos_transf_1"/>
    <property type="match status" value="1"/>
</dbReference>
<evidence type="ECO:0000256" key="5">
    <source>
        <dbReference type="ARBA" id="ARBA00022676"/>
    </source>
</evidence>
<dbReference type="AlphaFoldDB" id="A0A023D5N3"/>
<reference evidence="12 13" key="2">
    <citation type="journal article" date="2014" name="FEMS Microbiol. Lett.">
        <title>Draft genomic DNA sequence of the facultatively methylotrophic bacterium Acidomonas methanolica type strain MB58.</title>
        <authorList>
            <person name="Higashiura N."/>
            <person name="Hadano H."/>
            <person name="Hirakawa H."/>
            <person name="Matsutani M."/>
            <person name="Takabe S."/>
            <person name="Matsushita K."/>
            <person name="Azuma Y."/>
        </authorList>
    </citation>
    <scope>NUCLEOTIDE SEQUENCE [LARGE SCALE GENOMIC DNA]</scope>
    <source>
        <strain evidence="12 13">MB58</strain>
    </source>
</reference>
<feature type="compositionally biased region" description="Low complexity" evidence="9">
    <location>
        <begin position="516"/>
        <end position="536"/>
    </location>
</feature>
<dbReference type="OrthoDB" id="9808590at2"/>
<dbReference type="Gene3D" id="3.40.50.2000">
    <property type="entry name" value="Glycogen Phosphorylase B"/>
    <property type="match status" value="2"/>
</dbReference>
<evidence type="ECO:0000256" key="1">
    <source>
        <dbReference type="ARBA" id="ARBA00001478"/>
    </source>
</evidence>
<dbReference type="NCBIfam" id="TIGR02095">
    <property type="entry name" value="glgA"/>
    <property type="match status" value="1"/>
</dbReference>